<evidence type="ECO:0000313" key="2">
    <source>
        <dbReference type="Proteomes" id="UP001221757"/>
    </source>
</evidence>
<gene>
    <name evidence="1" type="ORF">B0H17DRAFT_1195405</name>
</gene>
<dbReference type="Proteomes" id="UP001221757">
    <property type="component" value="Unassembled WGS sequence"/>
</dbReference>
<protein>
    <submittedName>
        <fullName evidence="1">Uncharacterized protein</fullName>
    </submittedName>
</protein>
<keyword evidence="2" id="KW-1185">Reference proteome</keyword>
<dbReference type="AlphaFoldDB" id="A0AAD7DW26"/>
<accession>A0AAD7DW26</accession>
<sequence length="173" mass="19036">MAPGSFRSLHAFIIDVPIALDPSHSSPVAPTVTRQWGCHRCVMVLGRVPLRWRYLHAVNGKGPRSSTLTHPHCWRMLRVRSPALRTWNGPAACRVWMVYRSSRLACTATGVSSGHATCIERMAAGSCSRVRLRSRERRNFSLGRAAATRLCVMLGKPALHRRAGSQGPGSLDS</sequence>
<name>A0AAD7DW26_MYCRO</name>
<evidence type="ECO:0000313" key="1">
    <source>
        <dbReference type="EMBL" id="KAJ7701110.1"/>
    </source>
</evidence>
<comment type="caution">
    <text evidence="1">The sequence shown here is derived from an EMBL/GenBank/DDBJ whole genome shotgun (WGS) entry which is preliminary data.</text>
</comment>
<dbReference type="EMBL" id="JARKIE010000018">
    <property type="protein sequence ID" value="KAJ7701110.1"/>
    <property type="molecule type" value="Genomic_DNA"/>
</dbReference>
<reference evidence="1" key="1">
    <citation type="submission" date="2023-03" db="EMBL/GenBank/DDBJ databases">
        <title>Massive genome expansion in bonnet fungi (Mycena s.s.) driven by repeated elements and novel gene families across ecological guilds.</title>
        <authorList>
            <consortium name="Lawrence Berkeley National Laboratory"/>
            <person name="Harder C.B."/>
            <person name="Miyauchi S."/>
            <person name="Viragh M."/>
            <person name="Kuo A."/>
            <person name="Thoen E."/>
            <person name="Andreopoulos B."/>
            <person name="Lu D."/>
            <person name="Skrede I."/>
            <person name="Drula E."/>
            <person name="Henrissat B."/>
            <person name="Morin E."/>
            <person name="Kohler A."/>
            <person name="Barry K."/>
            <person name="LaButti K."/>
            <person name="Morin E."/>
            <person name="Salamov A."/>
            <person name="Lipzen A."/>
            <person name="Mereny Z."/>
            <person name="Hegedus B."/>
            <person name="Baldrian P."/>
            <person name="Stursova M."/>
            <person name="Weitz H."/>
            <person name="Taylor A."/>
            <person name="Grigoriev I.V."/>
            <person name="Nagy L.G."/>
            <person name="Martin F."/>
            <person name="Kauserud H."/>
        </authorList>
    </citation>
    <scope>NUCLEOTIDE SEQUENCE</scope>
    <source>
        <strain evidence="1">CBHHK067</strain>
    </source>
</reference>
<proteinExistence type="predicted"/>
<organism evidence="1 2">
    <name type="scientific">Mycena rosella</name>
    <name type="common">Pink bonnet</name>
    <name type="synonym">Agaricus rosellus</name>
    <dbReference type="NCBI Taxonomy" id="1033263"/>
    <lineage>
        <taxon>Eukaryota</taxon>
        <taxon>Fungi</taxon>
        <taxon>Dikarya</taxon>
        <taxon>Basidiomycota</taxon>
        <taxon>Agaricomycotina</taxon>
        <taxon>Agaricomycetes</taxon>
        <taxon>Agaricomycetidae</taxon>
        <taxon>Agaricales</taxon>
        <taxon>Marasmiineae</taxon>
        <taxon>Mycenaceae</taxon>
        <taxon>Mycena</taxon>
    </lineage>
</organism>